<dbReference type="InterPro" id="IPR016732">
    <property type="entry name" value="UCP018688"/>
</dbReference>
<dbReference type="InterPro" id="IPR024320">
    <property type="entry name" value="LPG_synthase_C"/>
</dbReference>
<dbReference type="Pfam" id="PF09924">
    <property type="entry name" value="LPG_synthase_C"/>
    <property type="match status" value="1"/>
</dbReference>
<dbReference type="PATRIC" id="fig|1550566.3.peg.2148"/>
<dbReference type="PIRSF" id="PIRSF018688">
    <property type="entry name" value="UCP018688"/>
    <property type="match status" value="1"/>
</dbReference>
<dbReference type="InterPro" id="IPR016181">
    <property type="entry name" value="Acyl_CoA_acyltransferase"/>
</dbReference>
<dbReference type="Gene3D" id="3.40.630.30">
    <property type="match status" value="1"/>
</dbReference>
<evidence type="ECO:0000259" key="1">
    <source>
        <dbReference type="Pfam" id="PF09924"/>
    </source>
</evidence>
<evidence type="ECO:0000313" key="2">
    <source>
        <dbReference type="EMBL" id="KLK87599.1"/>
    </source>
</evidence>
<name>A0A0H1QXR1_9EURY</name>
<dbReference type="OrthoDB" id="130671at2157"/>
<dbReference type="PANTHER" id="PTHR41373:SF1">
    <property type="entry name" value="PHOSPHATIDYLGLYCEROL LYSYLTRANSFERASE C-TERMINAL DOMAIN-CONTAINING PROTEIN"/>
    <property type="match status" value="1"/>
</dbReference>
<dbReference type="EMBL" id="JXOJ01000005">
    <property type="protein sequence ID" value="KLK87599.1"/>
    <property type="molecule type" value="Genomic_DNA"/>
</dbReference>
<accession>A0A0H1QXR1</accession>
<dbReference type="PANTHER" id="PTHR41373">
    <property type="entry name" value="DUF2156 DOMAIN-CONTAINING PROTEIN"/>
    <property type="match status" value="1"/>
</dbReference>
<proteinExistence type="predicted"/>
<dbReference type="RefSeq" id="WP_048184844.1">
    <property type="nucleotide sequence ID" value="NZ_JXOJ01000005.1"/>
</dbReference>
<dbReference type="SUPFAM" id="SSF55729">
    <property type="entry name" value="Acyl-CoA N-acyltransferases (Nat)"/>
    <property type="match status" value="2"/>
</dbReference>
<dbReference type="AlphaFoldDB" id="A0A0H1QXR1"/>
<organism evidence="2 3">
    <name type="scientific">Methanoculleus sediminis</name>
    <dbReference type="NCBI Taxonomy" id="1550566"/>
    <lineage>
        <taxon>Archaea</taxon>
        <taxon>Methanobacteriati</taxon>
        <taxon>Methanobacteriota</taxon>
        <taxon>Stenosarchaea group</taxon>
        <taxon>Methanomicrobia</taxon>
        <taxon>Methanomicrobiales</taxon>
        <taxon>Methanomicrobiaceae</taxon>
        <taxon>Methanoculleus</taxon>
    </lineage>
</organism>
<gene>
    <name evidence="2" type="ORF">SZ63_09865</name>
</gene>
<feature type="domain" description="Phosphatidylglycerol lysyltransferase C-terminal" evidence="1">
    <location>
        <begin position="23"/>
        <end position="294"/>
    </location>
</feature>
<dbReference type="STRING" id="1550566.SZ63_09865"/>
<comment type="caution">
    <text evidence="2">The sequence shown here is derived from an EMBL/GenBank/DDBJ whole genome shotgun (WGS) entry which is preliminary data.</text>
</comment>
<keyword evidence="3" id="KW-1185">Reference proteome</keyword>
<reference evidence="2 3" key="1">
    <citation type="journal article" date="2015" name="Int. J. Syst. Evol. Microbiol.">
        <title>Methanoculleus sediminis sp. nov., a methanogen from sediments near a submarine mud volcano.</title>
        <authorList>
            <person name="Chen S.C."/>
            <person name="Chen M.F."/>
            <person name="Lai M.C."/>
            <person name="Weng C.Y."/>
            <person name="Wu S.Y."/>
            <person name="Lin S."/>
            <person name="Yang T.F."/>
            <person name="Chen P.C."/>
        </authorList>
    </citation>
    <scope>NUCLEOTIDE SEQUENCE [LARGE SCALE GENOMIC DNA]</scope>
    <source>
        <strain evidence="2 3">S3Fa</strain>
    </source>
</reference>
<dbReference type="Proteomes" id="UP000035301">
    <property type="component" value="Unassembled WGS sequence"/>
</dbReference>
<evidence type="ECO:0000313" key="3">
    <source>
        <dbReference type="Proteomes" id="UP000035301"/>
    </source>
</evidence>
<protein>
    <recommendedName>
        <fullName evidence="1">Phosphatidylglycerol lysyltransferase C-terminal domain-containing protein</fullName>
    </recommendedName>
</protein>
<sequence>MLKLTDFKPVSLDDRDLFSRHYRQFPQVHSDNTFANMVCWNHYADYRFVEIEDSIVLSSTIDGVTAFRMPIGPRNPDLLDDVIDLALREGSDIPLRVLDPENEAWLRERYPDLPLHENRDFFDYIYRTEGLAELAGKGYATIRRQVNRFGREYQYTVEKITEENISEVWEFLVVWCEWRDCDSEPILVAEKDAILFAVNNFFAIGLEGWIVRIGGTIGAISIVGPVNASMAVVHFEKALPETYRNIYKVITTETAAGLRDRYPYVNRECDMGVPGLRESKTRYRPAYMVAVYYATRADLEACCR</sequence>